<evidence type="ECO:0000313" key="2">
    <source>
        <dbReference type="Proteomes" id="UP000525686"/>
    </source>
</evidence>
<dbReference type="EMBL" id="JABJWZ010000019">
    <property type="protein sequence ID" value="MBB1252538.1"/>
    <property type="molecule type" value="Genomic_DNA"/>
</dbReference>
<dbReference type="RefSeq" id="WP_181353479.1">
    <property type="nucleotide sequence ID" value="NZ_JABJWZ010000019.1"/>
</dbReference>
<evidence type="ECO:0000313" key="1">
    <source>
        <dbReference type="EMBL" id="MBB1252538.1"/>
    </source>
</evidence>
<accession>A0A7W3ZL98</accession>
<proteinExistence type="predicted"/>
<reference evidence="2" key="1">
    <citation type="submission" date="2020-05" db="EMBL/GenBank/DDBJ databases">
        <title>Classification of alakaliphilic streptomycetes isolated from an alkaline soil next to Lonar Crater, India and a proposal for the recognition of Streptomyces alkaliterrae sp. nov.</title>
        <authorList>
            <person name="Golinska P."/>
        </authorList>
    </citation>
    <scope>NUCLEOTIDE SEQUENCE [LARGE SCALE GENOMIC DNA]</scope>
    <source>
        <strain evidence="2">OF3</strain>
    </source>
</reference>
<dbReference type="Proteomes" id="UP000525686">
    <property type="component" value="Unassembled WGS sequence"/>
</dbReference>
<gene>
    <name evidence="1" type="ORF">H3146_04000</name>
</gene>
<dbReference type="AlphaFoldDB" id="A0A7W3ZL98"/>
<protein>
    <submittedName>
        <fullName evidence="1">Uncharacterized protein</fullName>
    </submittedName>
</protein>
<organism evidence="1 2">
    <name type="scientific">Streptomyces alkaliterrae</name>
    <dbReference type="NCBI Taxonomy" id="2213162"/>
    <lineage>
        <taxon>Bacteria</taxon>
        <taxon>Bacillati</taxon>
        <taxon>Actinomycetota</taxon>
        <taxon>Actinomycetes</taxon>
        <taxon>Kitasatosporales</taxon>
        <taxon>Streptomycetaceae</taxon>
        <taxon>Streptomyces</taxon>
    </lineage>
</organism>
<name>A0A7W3ZL98_9ACTN</name>
<comment type="caution">
    <text evidence="1">The sequence shown here is derived from an EMBL/GenBank/DDBJ whole genome shotgun (WGS) entry which is preliminary data.</text>
</comment>
<sequence>MTIEVVGDLVLAGLAIRVFGSDVKALLRRAAAAGVRIGVGELSRSHAEGREVR</sequence>